<keyword evidence="1" id="KW-0472">Membrane</keyword>
<comment type="caution">
    <text evidence="2">The sequence shown here is derived from an EMBL/GenBank/DDBJ whole genome shotgun (WGS) entry which is preliminary data.</text>
</comment>
<dbReference type="PANTHER" id="PTHR35043:SF9">
    <property type="match status" value="1"/>
</dbReference>
<evidence type="ECO:0000313" key="3">
    <source>
        <dbReference type="Proteomes" id="UP000309734"/>
    </source>
</evidence>
<dbReference type="Proteomes" id="UP000309734">
    <property type="component" value="Unassembled WGS sequence"/>
</dbReference>
<dbReference type="EMBL" id="QZBS01000554">
    <property type="protein sequence ID" value="THZ61158.1"/>
    <property type="molecule type" value="Genomic_DNA"/>
</dbReference>
<name>A0A4S9W8S7_AURPU</name>
<protein>
    <submittedName>
        <fullName evidence="2">Uncharacterized protein</fullName>
    </submittedName>
</protein>
<evidence type="ECO:0000313" key="2">
    <source>
        <dbReference type="EMBL" id="THZ61158.1"/>
    </source>
</evidence>
<dbReference type="AlphaFoldDB" id="A0A4S9W8S7"/>
<sequence length="604" mass="68256">MFAPFGSQTANQTATWHPEPRGRGTFGLLSSCITTLVLCVYTTIHLNIPEHGKERQQYFRKIGWVVLGLLAPEIVAWNAWEQYRTASRITQVVHKAYPPALTSPWYKLFWASCKRAPRRWFSTGVDTRECLDSQIPLSSLNPDPSAHRHPWTLTHGFYAVMGGFVIQARDLGPSYGTGAFMLSERGINFLAETMPESIPNIPESEILDKSKASTLTKIVVCLQALWFCIQCIARLSQGASISFLELNVLGHCLCAFATYALWWKKPFDVSRPTSLSVSDGLREYADVVYLCSGRPGALPTFPTIPGMGSKRQALVDIDVDSYLARMPHDPQSLENITTDVCFGDLLRSAITAERCGLVASGSCYHLTLRLYTNIWIRYYLYPTDTGQQTAVESAHDVPRAVFDFDLEPAMAERLERTSESRYELGYRTIFGLKPPSPRNRNWSLSFDSVRDARDFKEPLSSITLVIVALVYGGLHLLAWNAPFHTRVEETLWKISGISVASIGPMSIAYAGLLSVTHEPFRHISLWHTRHWNSPRTRHQLKFSQFLSFSMHIVGKINQFFGVSYLLFYLFARVYLVVECFIEVAYLPDSAFTTPVFTRYIPHFG</sequence>
<gene>
    <name evidence="2" type="ORF">D6C85_09607</name>
</gene>
<dbReference type="PANTHER" id="PTHR35043">
    <property type="entry name" value="TRANSCRIPTION FACTOR DOMAIN-CONTAINING PROTEIN"/>
    <property type="match status" value="1"/>
</dbReference>
<feature type="transmembrane region" description="Helical" evidence="1">
    <location>
        <begin position="491"/>
        <end position="515"/>
    </location>
</feature>
<evidence type="ECO:0000256" key="1">
    <source>
        <dbReference type="SAM" id="Phobius"/>
    </source>
</evidence>
<reference evidence="2 3" key="1">
    <citation type="submission" date="2018-10" db="EMBL/GenBank/DDBJ databases">
        <title>Fifty Aureobasidium pullulans genomes reveal a recombining polyextremotolerant generalist.</title>
        <authorList>
            <person name="Gostincar C."/>
            <person name="Turk M."/>
            <person name="Zajc J."/>
            <person name="Gunde-Cimerman N."/>
        </authorList>
    </citation>
    <scope>NUCLEOTIDE SEQUENCE [LARGE SCALE GENOMIC DNA]</scope>
    <source>
        <strain evidence="2 3">EXF-3519</strain>
    </source>
</reference>
<proteinExistence type="predicted"/>
<keyword evidence="1" id="KW-0812">Transmembrane</keyword>
<keyword evidence="1" id="KW-1133">Transmembrane helix</keyword>
<feature type="transmembrane region" description="Helical" evidence="1">
    <location>
        <begin position="459"/>
        <end position="479"/>
    </location>
</feature>
<organism evidence="2 3">
    <name type="scientific">Aureobasidium pullulans</name>
    <name type="common">Black yeast</name>
    <name type="synonym">Pullularia pullulans</name>
    <dbReference type="NCBI Taxonomy" id="5580"/>
    <lineage>
        <taxon>Eukaryota</taxon>
        <taxon>Fungi</taxon>
        <taxon>Dikarya</taxon>
        <taxon>Ascomycota</taxon>
        <taxon>Pezizomycotina</taxon>
        <taxon>Dothideomycetes</taxon>
        <taxon>Dothideomycetidae</taxon>
        <taxon>Dothideales</taxon>
        <taxon>Saccotheciaceae</taxon>
        <taxon>Aureobasidium</taxon>
    </lineage>
</organism>
<accession>A0A4S9W8S7</accession>